<dbReference type="InterPro" id="IPR005135">
    <property type="entry name" value="Endo/exonuclease/phosphatase"/>
</dbReference>
<evidence type="ECO:0000256" key="1">
    <source>
        <dbReference type="ARBA" id="ARBA00007359"/>
    </source>
</evidence>
<dbReference type="GO" id="GO:0003677">
    <property type="term" value="F:DNA binding"/>
    <property type="evidence" value="ECO:0007669"/>
    <property type="project" value="TreeGrafter"/>
</dbReference>
<evidence type="ECO:0000256" key="2">
    <source>
        <dbReference type="ARBA" id="ARBA00022722"/>
    </source>
</evidence>
<proteinExistence type="inferred from homology"/>
<dbReference type="SMART" id="SM00476">
    <property type="entry name" value="DNaseIc"/>
    <property type="match status" value="1"/>
</dbReference>
<feature type="chain" id="PRO_5034442643" evidence="4">
    <location>
        <begin position="21"/>
        <end position="440"/>
    </location>
</feature>
<dbReference type="PRINTS" id="PR00130">
    <property type="entry name" value="DNASEI"/>
</dbReference>
<dbReference type="GO" id="GO:0005634">
    <property type="term" value="C:nucleus"/>
    <property type="evidence" value="ECO:0007669"/>
    <property type="project" value="TreeGrafter"/>
</dbReference>
<gene>
    <name evidence="7" type="primary">LOC111125855</name>
</gene>
<keyword evidence="4" id="KW-0732">Signal</keyword>
<evidence type="ECO:0000313" key="6">
    <source>
        <dbReference type="Proteomes" id="UP000694844"/>
    </source>
</evidence>
<dbReference type="RefSeq" id="XP_022325758.1">
    <property type="nucleotide sequence ID" value="XM_022470050.1"/>
</dbReference>
<dbReference type="InterPro" id="IPR036691">
    <property type="entry name" value="Endo/exonu/phosph_ase_sf"/>
</dbReference>
<accession>A0A8B8DCL5</accession>
<dbReference type="CDD" id="cd10282">
    <property type="entry name" value="DNase1"/>
    <property type="match status" value="1"/>
</dbReference>
<protein>
    <submittedName>
        <fullName evidence="7">Deoxyribonuclease-1-like isoform X1</fullName>
    </submittedName>
</protein>
<reference evidence="6" key="1">
    <citation type="submission" date="2024-06" db="UniProtKB">
        <authorList>
            <consortium name="RefSeq"/>
        </authorList>
    </citation>
    <scope>NUCLEOTIDE SEQUENCE [LARGE SCALE GENOMIC DNA]</scope>
</reference>
<evidence type="ECO:0000256" key="4">
    <source>
        <dbReference type="SAM" id="SignalP"/>
    </source>
</evidence>
<feature type="signal peptide" evidence="4">
    <location>
        <begin position="1"/>
        <end position="20"/>
    </location>
</feature>
<dbReference type="GeneID" id="111125855"/>
<dbReference type="PANTHER" id="PTHR11371">
    <property type="entry name" value="DEOXYRIBONUCLEASE"/>
    <property type="match status" value="1"/>
</dbReference>
<keyword evidence="6" id="KW-1185">Reference proteome</keyword>
<dbReference type="KEGG" id="cvn:111125855"/>
<dbReference type="Proteomes" id="UP000694844">
    <property type="component" value="Chromosome 1"/>
</dbReference>
<dbReference type="GO" id="GO:0006308">
    <property type="term" value="P:DNA catabolic process"/>
    <property type="evidence" value="ECO:0007669"/>
    <property type="project" value="InterPro"/>
</dbReference>
<comment type="similarity">
    <text evidence="1">Belongs to the DNase I family.</text>
</comment>
<evidence type="ECO:0000259" key="5">
    <source>
        <dbReference type="Pfam" id="PF03372"/>
    </source>
</evidence>
<feature type="domain" description="Endonuclease/exonuclease/phosphatase" evidence="5">
    <location>
        <begin position="52"/>
        <end position="282"/>
    </location>
</feature>
<organism evidence="6 7">
    <name type="scientific">Crassostrea virginica</name>
    <name type="common">Eastern oyster</name>
    <dbReference type="NCBI Taxonomy" id="6565"/>
    <lineage>
        <taxon>Eukaryota</taxon>
        <taxon>Metazoa</taxon>
        <taxon>Spiralia</taxon>
        <taxon>Lophotrochozoa</taxon>
        <taxon>Mollusca</taxon>
        <taxon>Bivalvia</taxon>
        <taxon>Autobranchia</taxon>
        <taxon>Pteriomorphia</taxon>
        <taxon>Ostreida</taxon>
        <taxon>Ostreoidea</taxon>
        <taxon>Ostreidae</taxon>
        <taxon>Crassostrea</taxon>
    </lineage>
</organism>
<dbReference type="Pfam" id="PF03372">
    <property type="entry name" value="Exo_endo_phos"/>
    <property type="match status" value="1"/>
</dbReference>
<name>A0A8B8DCL5_CRAVI</name>
<dbReference type="InterPro" id="IPR016202">
    <property type="entry name" value="DNase_I"/>
</dbReference>
<dbReference type="SUPFAM" id="SSF56219">
    <property type="entry name" value="DNase I-like"/>
    <property type="match status" value="1"/>
</dbReference>
<reference evidence="7" key="2">
    <citation type="submission" date="2025-08" db="UniProtKB">
        <authorList>
            <consortium name="RefSeq"/>
        </authorList>
    </citation>
    <scope>IDENTIFICATION</scope>
    <source>
        <tissue evidence="7">Whole sample</tissue>
    </source>
</reference>
<dbReference type="GO" id="GO:0004530">
    <property type="term" value="F:deoxyribonuclease I activity"/>
    <property type="evidence" value="ECO:0007669"/>
    <property type="project" value="TreeGrafter"/>
</dbReference>
<keyword evidence="2" id="KW-0540">Nuclease</keyword>
<keyword evidence="3" id="KW-0378">Hydrolase</keyword>
<sequence length="440" mass="50215">MWRAVSLLVWLCGGLLFVAGDISELEILRDKPPIRIGAFNIQIFGKTKFSKPDVVQELIKILSRYDIILIQEIRDSTETYIHSLVDVVNNSTRQDEPFSLVVSARLGRSTSKEQYAFLYRPRYVRLADVYQYEDPLDKFERPPYAVKFHSDQLEMHSFGIIGLHSKPEDAFNEINELSVVYGKAEQRFKTSNLLIAGDLNADCSYLSLSKMANLSLRLDTSYKWLINNSQDTTVGPTDCAYDRFITKSSTLLDNIVPGSVQVFQFDELYQLNEDLAESVSDHYPIEMELRGKCNTIGRSAYSPGFAQQLTVSVADDRTIPSSDLAYVRYIYQKTGEKIPTWNAQVYKIGTRMNYVIANKTSVDVTKAVVEFFLFYEAFDRKLLSLESIAAVRKILEGFQSFHDPYIYCMDTHRVSLVDLSVTCSLVEPLTCKMDVSRYLS</sequence>
<dbReference type="PANTHER" id="PTHR11371:SF31">
    <property type="entry name" value="EXTRACELLULAR NUCLEASE"/>
    <property type="match status" value="1"/>
</dbReference>
<dbReference type="AlphaFoldDB" id="A0A8B8DCL5"/>
<dbReference type="OrthoDB" id="10061407at2759"/>
<evidence type="ECO:0000313" key="7">
    <source>
        <dbReference type="RefSeq" id="XP_022325758.1"/>
    </source>
</evidence>
<evidence type="ECO:0000256" key="3">
    <source>
        <dbReference type="ARBA" id="ARBA00022801"/>
    </source>
</evidence>
<dbReference type="Gene3D" id="3.60.10.10">
    <property type="entry name" value="Endonuclease/exonuclease/phosphatase"/>
    <property type="match status" value="1"/>
</dbReference>